<evidence type="ECO:0000313" key="2">
    <source>
        <dbReference type="Proteomes" id="UP000276215"/>
    </source>
</evidence>
<proteinExistence type="predicted"/>
<dbReference type="EMBL" id="ML120454">
    <property type="protein sequence ID" value="RPA93349.1"/>
    <property type="molecule type" value="Genomic_DNA"/>
</dbReference>
<reference evidence="1 2" key="1">
    <citation type="journal article" date="2018" name="Nat. Ecol. Evol.">
        <title>Pezizomycetes genomes reveal the molecular basis of ectomycorrhizal truffle lifestyle.</title>
        <authorList>
            <person name="Murat C."/>
            <person name="Payen T."/>
            <person name="Noel B."/>
            <person name="Kuo A."/>
            <person name="Morin E."/>
            <person name="Chen J."/>
            <person name="Kohler A."/>
            <person name="Krizsan K."/>
            <person name="Balestrini R."/>
            <person name="Da Silva C."/>
            <person name="Montanini B."/>
            <person name="Hainaut M."/>
            <person name="Levati E."/>
            <person name="Barry K.W."/>
            <person name="Belfiori B."/>
            <person name="Cichocki N."/>
            <person name="Clum A."/>
            <person name="Dockter R.B."/>
            <person name="Fauchery L."/>
            <person name="Guy J."/>
            <person name="Iotti M."/>
            <person name="Le Tacon F."/>
            <person name="Lindquist E.A."/>
            <person name="Lipzen A."/>
            <person name="Malagnac F."/>
            <person name="Mello A."/>
            <person name="Molinier V."/>
            <person name="Miyauchi S."/>
            <person name="Poulain J."/>
            <person name="Riccioni C."/>
            <person name="Rubini A."/>
            <person name="Sitrit Y."/>
            <person name="Splivallo R."/>
            <person name="Traeger S."/>
            <person name="Wang M."/>
            <person name="Zifcakova L."/>
            <person name="Wipf D."/>
            <person name="Zambonelli A."/>
            <person name="Paolocci F."/>
            <person name="Nowrousian M."/>
            <person name="Ottonello S."/>
            <person name="Baldrian P."/>
            <person name="Spatafora J.W."/>
            <person name="Henrissat B."/>
            <person name="Nagy L.G."/>
            <person name="Aury J.M."/>
            <person name="Wincker P."/>
            <person name="Grigoriev I.V."/>
            <person name="Bonfante P."/>
            <person name="Martin F.M."/>
        </authorList>
    </citation>
    <scope>NUCLEOTIDE SEQUENCE [LARGE SCALE GENOMIC DNA]</scope>
    <source>
        <strain evidence="1 2">120613-1</strain>
    </source>
</reference>
<dbReference type="AlphaFoldDB" id="A0A3N4J4V2"/>
<protein>
    <submittedName>
        <fullName evidence="1">Uncharacterized protein</fullName>
    </submittedName>
</protein>
<name>A0A3N4J4V2_9PEZI</name>
<gene>
    <name evidence="1" type="ORF">L873DRAFT_65487</name>
</gene>
<organism evidence="1 2">
    <name type="scientific">Choiromyces venosus 120613-1</name>
    <dbReference type="NCBI Taxonomy" id="1336337"/>
    <lineage>
        <taxon>Eukaryota</taxon>
        <taxon>Fungi</taxon>
        <taxon>Dikarya</taxon>
        <taxon>Ascomycota</taxon>
        <taxon>Pezizomycotina</taxon>
        <taxon>Pezizomycetes</taxon>
        <taxon>Pezizales</taxon>
        <taxon>Tuberaceae</taxon>
        <taxon>Choiromyces</taxon>
    </lineage>
</organism>
<accession>A0A3N4J4V2</accession>
<evidence type="ECO:0000313" key="1">
    <source>
        <dbReference type="EMBL" id="RPA93349.1"/>
    </source>
</evidence>
<sequence length="163" mass="17405">MANLNSQETPCHSCQCIHHLRGSSHNIRASQSQHAITASSPSFCPTTGPGSIISVPELANKLAVSPPLVPLDGVSLPPLHHFLSPSSISTLRPFGVPSFNTLASNQTQPLVMADSTIMTLTNMLPFSPSTFPQVLSTLLPVQYNVLGSVSLLRTSPQSRNHLF</sequence>
<dbReference type="Proteomes" id="UP000276215">
    <property type="component" value="Unassembled WGS sequence"/>
</dbReference>
<keyword evidence="2" id="KW-1185">Reference proteome</keyword>